<dbReference type="OrthoDB" id="9766710at2"/>
<dbReference type="STRING" id="631454.N177_2107"/>
<dbReference type="PANTHER" id="PTHR12558">
    <property type="entry name" value="CELL DIVISION CYCLE 16,23,27"/>
    <property type="match status" value="1"/>
</dbReference>
<gene>
    <name evidence="4" type="ORF">N177_2107</name>
</gene>
<organism evidence="4 5">
    <name type="scientific">Lutibaculum baratangense AMV1</name>
    <dbReference type="NCBI Taxonomy" id="631454"/>
    <lineage>
        <taxon>Bacteria</taxon>
        <taxon>Pseudomonadati</taxon>
        <taxon>Pseudomonadota</taxon>
        <taxon>Alphaproteobacteria</taxon>
        <taxon>Hyphomicrobiales</taxon>
        <taxon>Tepidamorphaceae</taxon>
        <taxon>Lutibaculum</taxon>
    </lineage>
</organism>
<feature type="repeat" description="TPR" evidence="3">
    <location>
        <begin position="500"/>
        <end position="533"/>
    </location>
</feature>
<dbReference type="Pfam" id="PF07719">
    <property type="entry name" value="TPR_2"/>
    <property type="match status" value="1"/>
</dbReference>
<protein>
    <submittedName>
        <fullName evidence="4">TPR domain protein</fullName>
    </submittedName>
</protein>
<dbReference type="SMART" id="SM00028">
    <property type="entry name" value="TPR"/>
    <property type="match status" value="8"/>
</dbReference>
<dbReference type="AlphaFoldDB" id="V4RHF5"/>
<keyword evidence="2 3" id="KW-0802">TPR repeat</keyword>
<reference evidence="4 5" key="1">
    <citation type="journal article" date="2014" name="Genome Announc.">
        <title>Draft Genome Sequence of Lutibaculum baratangense Strain AMV1T, Isolated from a Mud Volcano in Andamans, India.</title>
        <authorList>
            <person name="Singh A."/>
            <person name="Sreenivas A."/>
            <person name="Sathyanarayana Reddy G."/>
            <person name="Pinnaka A.K."/>
            <person name="Shivaji S."/>
        </authorList>
    </citation>
    <scope>NUCLEOTIDE SEQUENCE [LARGE SCALE GENOMIC DNA]</scope>
    <source>
        <strain evidence="4 5">AMV1</strain>
    </source>
</reference>
<evidence type="ECO:0000256" key="1">
    <source>
        <dbReference type="ARBA" id="ARBA00022737"/>
    </source>
</evidence>
<dbReference type="Pfam" id="PF13414">
    <property type="entry name" value="TPR_11"/>
    <property type="match status" value="1"/>
</dbReference>
<proteinExistence type="predicted"/>
<feature type="repeat" description="TPR" evidence="3">
    <location>
        <begin position="431"/>
        <end position="464"/>
    </location>
</feature>
<dbReference type="eggNOG" id="COG0457">
    <property type="taxonomic scope" value="Bacteria"/>
</dbReference>
<dbReference type="Pfam" id="PF13432">
    <property type="entry name" value="TPR_16"/>
    <property type="match status" value="1"/>
</dbReference>
<accession>V4RHF5</accession>
<dbReference type="InterPro" id="IPR011990">
    <property type="entry name" value="TPR-like_helical_dom_sf"/>
</dbReference>
<dbReference type="InterPro" id="IPR019734">
    <property type="entry name" value="TPR_rpt"/>
</dbReference>
<evidence type="ECO:0000256" key="2">
    <source>
        <dbReference type="ARBA" id="ARBA00022803"/>
    </source>
</evidence>
<dbReference type="EMBL" id="AWXZ01000029">
    <property type="protein sequence ID" value="ESR24784.1"/>
    <property type="molecule type" value="Genomic_DNA"/>
</dbReference>
<dbReference type="InterPro" id="IPR013105">
    <property type="entry name" value="TPR_2"/>
</dbReference>
<evidence type="ECO:0000256" key="3">
    <source>
        <dbReference type="PROSITE-ProRule" id="PRU00339"/>
    </source>
</evidence>
<sequence length="598" mass="65164">MPKIASVLTGRFAVVAAVASAMLLGPAMIAGSVPLHAEGKADFQFGPKAFSTLGPESGSFSGSYLAGRLAGSQGDAPAAAEFYRSALAADPNNLALLDRAFTLSVVAGDVEAAADLAARVAEQDESHLLARLTLAAEAVKRDRLDTAADLAEKPGQGPLAELTIRILQAWIQYGQGQVDEALATIEGLQGPDWYKVFKPHHRGLIAELAGRDDLADAAFAEAYASDPGALRVVQAQVRRLMLAGRSDEARAIADEFVERVPNHPLTIELRRLLESGEVPEPLVTSVAGGLAELLYGLGSALGSDSAEEYAASYVQLALYLEPGNALARFTLADFYERLKDYNAAAAAYEGVGEKSPLYDTAQVHRALVLNAAEKPEEAQQVLEAVVARNPEALDAVVALGNIQRAREMFDEARETYTRAIDETEARGEENWTLYYFRGIANERTKRWDEAETDLKRALELQPGHPLVLNYLGYSWIDQGINLQEGLEMITEAVEARPNDGYIVDSLGWAYYRLGEYDEAVEHLERAVELMPQEAVINDHLGDAYWRIGRRLEAKFQWSHALDLDMSDEPGLEEKIRKKLVEGLTDEEESPAAVARDTE</sequence>
<dbReference type="PANTHER" id="PTHR12558:SF13">
    <property type="entry name" value="CELL DIVISION CYCLE PROTEIN 27 HOMOLOG"/>
    <property type="match status" value="1"/>
</dbReference>
<dbReference type="Proteomes" id="UP000017819">
    <property type="component" value="Unassembled WGS sequence"/>
</dbReference>
<dbReference type="PATRIC" id="fig|631454.5.peg.2076"/>
<dbReference type="Gene3D" id="1.25.40.10">
    <property type="entry name" value="Tetratricopeptide repeat domain"/>
    <property type="match status" value="3"/>
</dbReference>
<dbReference type="PROSITE" id="PS50293">
    <property type="entry name" value="TPR_REGION"/>
    <property type="match status" value="1"/>
</dbReference>
<dbReference type="Pfam" id="PF13181">
    <property type="entry name" value="TPR_8"/>
    <property type="match status" value="1"/>
</dbReference>
<dbReference type="RefSeq" id="WP_023432237.1">
    <property type="nucleotide sequence ID" value="NZ_AWXZ01000029.1"/>
</dbReference>
<keyword evidence="1" id="KW-0677">Repeat</keyword>
<evidence type="ECO:0000313" key="5">
    <source>
        <dbReference type="Proteomes" id="UP000017819"/>
    </source>
</evidence>
<keyword evidence="5" id="KW-1185">Reference proteome</keyword>
<dbReference type="PROSITE" id="PS50005">
    <property type="entry name" value="TPR"/>
    <property type="match status" value="2"/>
</dbReference>
<dbReference type="SUPFAM" id="SSF48452">
    <property type="entry name" value="TPR-like"/>
    <property type="match status" value="3"/>
</dbReference>
<comment type="caution">
    <text evidence="4">The sequence shown here is derived from an EMBL/GenBank/DDBJ whole genome shotgun (WGS) entry which is preliminary data.</text>
</comment>
<evidence type="ECO:0000313" key="4">
    <source>
        <dbReference type="EMBL" id="ESR24784.1"/>
    </source>
</evidence>
<name>V4RHF5_9HYPH</name>